<evidence type="ECO:0000313" key="2">
    <source>
        <dbReference type="EMBL" id="SCZ09288.1"/>
    </source>
</evidence>
<protein>
    <recommendedName>
        <fullName evidence="4">Lipoprotein</fullName>
    </recommendedName>
</protein>
<proteinExistence type="predicted"/>
<feature type="chain" id="PRO_5038477863" description="Lipoprotein" evidence="1">
    <location>
        <begin position="26"/>
        <end position="232"/>
    </location>
</feature>
<reference evidence="3" key="1">
    <citation type="submission" date="2016-10" db="EMBL/GenBank/DDBJ databases">
        <authorList>
            <person name="Varghese N."/>
            <person name="Submissions S."/>
        </authorList>
    </citation>
    <scope>NUCLEOTIDE SEQUENCE [LARGE SCALE GENOMIC DNA]</scope>
    <source>
        <strain evidence="3">BL9</strain>
    </source>
</reference>
<dbReference type="RefSeq" id="WP_090924365.1">
    <property type="nucleotide sequence ID" value="NZ_FMVM01000022.1"/>
</dbReference>
<dbReference type="Proteomes" id="UP000198538">
    <property type="component" value="Unassembled WGS sequence"/>
</dbReference>
<keyword evidence="3" id="KW-1185">Reference proteome</keyword>
<evidence type="ECO:0000313" key="3">
    <source>
        <dbReference type="Proteomes" id="UP000198538"/>
    </source>
</evidence>
<keyword evidence="1" id="KW-0732">Signal</keyword>
<dbReference type="PROSITE" id="PS51257">
    <property type="entry name" value="PROKAR_LIPOPROTEIN"/>
    <property type="match status" value="1"/>
</dbReference>
<evidence type="ECO:0008006" key="4">
    <source>
        <dbReference type="Google" id="ProtNLM"/>
    </source>
</evidence>
<evidence type="ECO:0000256" key="1">
    <source>
        <dbReference type="SAM" id="SignalP"/>
    </source>
</evidence>
<gene>
    <name evidence="2" type="ORF">SAMN05720606_1222</name>
</gene>
<sequence length="232" mass="26983">MKKMMFVLSFAALVFTILGCSNGNANDFRDFSWGTKIDKVISTEKKNGNATYEEDNFYEHEKSITYSNLIVLGKKADATYVFIDLLDNTSRQDLMNESNTLLKELENPETTESRKEEIYKLMDQRIEEMKTAASSYPLDDFLLRQAFYHFDTLSSQESDEILAELTQKYGEPKIETFANSLIFLWENDRSNIEYDTGRSRIMYSAKYSIMEQFADVDKYNKKSNSKESNDEL</sequence>
<accession>A0A1G5LAD2</accession>
<dbReference type="EMBL" id="FMVM01000022">
    <property type="protein sequence ID" value="SCZ09288.1"/>
    <property type="molecule type" value="Genomic_DNA"/>
</dbReference>
<name>A0A1G5LAD2_9BACL</name>
<feature type="signal peptide" evidence="1">
    <location>
        <begin position="1"/>
        <end position="25"/>
    </location>
</feature>
<dbReference type="AlphaFoldDB" id="A0A1G5LAD2"/>
<organism evidence="2 3">
    <name type="scientific">Paenibacillus polysaccharolyticus</name>
    <dbReference type="NCBI Taxonomy" id="582692"/>
    <lineage>
        <taxon>Bacteria</taxon>
        <taxon>Bacillati</taxon>
        <taxon>Bacillota</taxon>
        <taxon>Bacilli</taxon>
        <taxon>Bacillales</taxon>
        <taxon>Paenibacillaceae</taxon>
        <taxon>Paenibacillus</taxon>
    </lineage>
</organism>